<evidence type="ECO:0000313" key="2">
    <source>
        <dbReference type="EMBL" id="SFC11643.1"/>
    </source>
</evidence>
<feature type="transmembrane region" description="Helical" evidence="1">
    <location>
        <begin position="113"/>
        <end position="139"/>
    </location>
</feature>
<feature type="transmembrane region" description="Helical" evidence="1">
    <location>
        <begin position="20"/>
        <end position="53"/>
    </location>
</feature>
<reference evidence="3" key="1">
    <citation type="submission" date="2016-10" db="EMBL/GenBank/DDBJ databases">
        <authorList>
            <person name="Varghese N."/>
            <person name="Submissions S."/>
        </authorList>
    </citation>
    <scope>NUCLEOTIDE SEQUENCE [LARGE SCALE GENOMIC DNA]</scope>
    <source>
        <strain evidence="3">DSM 23664</strain>
    </source>
</reference>
<dbReference type="STRING" id="753702.SAMN04488102_103108"/>
<dbReference type="InterPro" id="IPR006938">
    <property type="entry name" value="DUF624"/>
</dbReference>
<feature type="transmembrane region" description="Helical" evidence="1">
    <location>
        <begin position="83"/>
        <end position="101"/>
    </location>
</feature>
<keyword evidence="1" id="KW-1133">Transmembrane helix</keyword>
<feature type="transmembrane region" description="Helical" evidence="1">
    <location>
        <begin position="151"/>
        <end position="176"/>
    </location>
</feature>
<accession>A0A1I1GQX0</accession>
<dbReference type="Pfam" id="PF04854">
    <property type="entry name" value="DUF624"/>
    <property type="match status" value="1"/>
</dbReference>
<keyword evidence="1" id="KW-0472">Membrane</keyword>
<dbReference type="EMBL" id="FOLT01000003">
    <property type="protein sequence ID" value="SFC11643.1"/>
    <property type="molecule type" value="Genomic_DNA"/>
</dbReference>
<evidence type="ECO:0000313" key="3">
    <source>
        <dbReference type="Proteomes" id="UP000199612"/>
    </source>
</evidence>
<proteinExistence type="predicted"/>
<dbReference type="Proteomes" id="UP000199612">
    <property type="component" value="Unassembled WGS sequence"/>
</dbReference>
<sequence length="214" mass="24184">MDNAEGGSLNLFMKGFDWIATLAFLNLLWLGFTLMGGIIFGAGPATFAVNALVKKKMNQGDLSHVFTKFKKEFKEHFKEGNRYFWLLTAATLFIYVDIRVIQALPQNTFIQLVVLPSLLILSALVIIVATFTLGLYFEFGESVMKSLSDAFWLTLISPVAGIMIVHAFLIGILIYAYVPALIMFYSVSFYAIATQWIMSKTFRRIKRKKVSNSY</sequence>
<organism evidence="2 3">
    <name type="scientific">Alkalibacterium subtropicum</name>
    <dbReference type="NCBI Taxonomy" id="753702"/>
    <lineage>
        <taxon>Bacteria</taxon>
        <taxon>Bacillati</taxon>
        <taxon>Bacillota</taxon>
        <taxon>Bacilli</taxon>
        <taxon>Lactobacillales</taxon>
        <taxon>Carnobacteriaceae</taxon>
        <taxon>Alkalibacterium</taxon>
    </lineage>
</organism>
<evidence type="ECO:0000256" key="1">
    <source>
        <dbReference type="SAM" id="Phobius"/>
    </source>
</evidence>
<feature type="transmembrane region" description="Helical" evidence="1">
    <location>
        <begin position="182"/>
        <end position="199"/>
    </location>
</feature>
<keyword evidence="3" id="KW-1185">Reference proteome</keyword>
<dbReference type="RefSeq" id="WP_091528909.1">
    <property type="nucleotide sequence ID" value="NZ_FOLT01000003.1"/>
</dbReference>
<protein>
    <submittedName>
        <fullName evidence="2">Uncharacterized membrane protein YesL</fullName>
    </submittedName>
</protein>
<dbReference type="AlphaFoldDB" id="A0A1I1GQX0"/>
<gene>
    <name evidence="2" type="ORF">SAMN04488102_103108</name>
</gene>
<dbReference type="OrthoDB" id="1650985at2"/>
<keyword evidence="1" id="KW-0812">Transmembrane</keyword>
<name>A0A1I1GQX0_9LACT</name>